<dbReference type="EMBL" id="CP015772">
    <property type="protein sequence ID" value="ANH80986.1"/>
    <property type="molecule type" value="Genomic_DNA"/>
</dbReference>
<gene>
    <name evidence="1" type="ORF">A8C56_08340</name>
</gene>
<dbReference type="RefSeq" id="WP_067754426.1">
    <property type="nucleotide sequence ID" value="NZ_CP015772.1"/>
</dbReference>
<name>A0A1A9I036_9BACT</name>
<dbReference type="Proteomes" id="UP000077667">
    <property type="component" value="Chromosome"/>
</dbReference>
<sequence length="91" mass="10386">MEISTELAAKQAELAALDGIIAGLPEGDLKKEHEKRRRRTEYSISLLTDRKTNYGAVALLEKEYDLERVLRELEETAAFITELQNRRPGEL</sequence>
<keyword evidence="2" id="KW-1185">Reference proteome</keyword>
<dbReference type="OrthoDB" id="1493633at2"/>
<evidence type="ECO:0000313" key="2">
    <source>
        <dbReference type="Proteomes" id="UP000077667"/>
    </source>
</evidence>
<evidence type="ECO:0000313" key="1">
    <source>
        <dbReference type="EMBL" id="ANH80986.1"/>
    </source>
</evidence>
<proteinExistence type="predicted"/>
<organism evidence="1 2">
    <name type="scientific">Niabella ginsenosidivorans</name>
    <dbReference type="NCBI Taxonomy" id="1176587"/>
    <lineage>
        <taxon>Bacteria</taxon>
        <taxon>Pseudomonadati</taxon>
        <taxon>Bacteroidota</taxon>
        <taxon>Chitinophagia</taxon>
        <taxon>Chitinophagales</taxon>
        <taxon>Chitinophagaceae</taxon>
        <taxon>Niabella</taxon>
    </lineage>
</organism>
<accession>A0A1A9I036</accession>
<protein>
    <submittedName>
        <fullName evidence="1">Uncharacterized protein</fullName>
    </submittedName>
</protein>
<dbReference type="KEGG" id="nia:A8C56_08340"/>
<reference evidence="1 2" key="1">
    <citation type="submission" date="2016-05" db="EMBL/GenBank/DDBJ databases">
        <title>Niabella ginsenosidivorans BS26 whole genome sequencing.</title>
        <authorList>
            <person name="Im W.T."/>
            <person name="Siddiqi M.Z."/>
        </authorList>
    </citation>
    <scope>NUCLEOTIDE SEQUENCE [LARGE SCALE GENOMIC DNA]</scope>
    <source>
        <strain evidence="1 2">BS26</strain>
    </source>
</reference>
<dbReference type="AlphaFoldDB" id="A0A1A9I036"/>